<dbReference type="InterPro" id="IPR012258">
    <property type="entry name" value="Acyl-CoA_oxidase"/>
</dbReference>
<evidence type="ECO:0000256" key="12">
    <source>
        <dbReference type="PIRSR" id="PIRSR000168-2"/>
    </source>
</evidence>
<feature type="domain" description="Acyl-coenzyme A oxidase N-terminal" evidence="14">
    <location>
        <begin position="29"/>
        <end position="123"/>
    </location>
</feature>
<reference evidence="16" key="2">
    <citation type="journal article" date="2020" name="Nat. Commun.">
        <title>Large-scale genome sequencing of mycorrhizal fungi provides insights into the early evolution of symbiotic traits.</title>
        <authorList>
            <person name="Miyauchi S."/>
            <person name="Kiss E."/>
            <person name="Kuo A."/>
            <person name="Drula E."/>
            <person name="Kohler A."/>
            <person name="Sanchez-Garcia M."/>
            <person name="Morin E."/>
            <person name="Andreopoulos B."/>
            <person name="Barry K.W."/>
            <person name="Bonito G."/>
            <person name="Buee M."/>
            <person name="Carver A."/>
            <person name="Chen C."/>
            <person name="Cichocki N."/>
            <person name="Clum A."/>
            <person name="Culley D."/>
            <person name="Crous P.W."/>
            <person name="Fauchery L."/>
            <person name="Girlanda M."/>
            <person name="Hayes R.D."/>
            <person name="Keri Z."/>
            <person name="LaButti K."/>
            <person name="Lipzen A."/>
            <person name="Lombard V."/>
            <person name="Magnuson J."/>
            <person name="Maillard F."/>
            <person name="Murat C."/>
            <person name="Nolan M."/>
            <person name="Ohm R.A."/>
            <person name="Pangilinan J."/>
            <person name="Pereira M.F."/>
            <person name="Perotto S."/>
            <person name="Peter M."/>
            <person name="Pfister S."/>
            <person name="Riley R."/>
            <person name="Sitrit Y."/>
            <person name="Stielow J.B."/>
            <person name="Szollosi G."/>
            <person name="Zifcakova L."/>
            <person name="Stursova M."/>
            <person name="Spatafora J.W."/>
            <person name="Tedersoo L."/>
            <person name="Vaario L.M."/>
            <person name="Yamada A."/>
            <person name="Yan M."/>
            <person name="Wang P."/>
            <person name="Xu J."/>
            <person name="Bruns T."/>
            <person name="Baldrian P."/>
            <person name="Vilgalys R."/>
            <person name="Dunand C."/>
            <person name="Henrissat B."/>
            <person name="Grigoriev I.V."/>
            <person name="Hibbett D."/>
            <person name="Nagy L.G."/>
            <person name="Martin F.M."/>
        </authorList>
    </citation>
    <scope>NUCLEOTIDE SEQUENCE</scope>
    <source>
        <strain evidence="16">BED1</strain>
    </source>
</reference>
<dbReference type="Gene3D" id="1.20.140.10">
    <property type="entry name" value="Butyryl-CoA Dehydrogenase, subunit A, domain 3"/>
    <property type="match status" value="2"/>
</dbReference>
<dbReference type="SUPFAM" id="SSF47203">
    <property type="entry name" value="Acyl-CoA dehydrogenase C-terminal domain-like"/>
    <property type="match status" value="2"/>
</dbReference>
<gene>
    <name evidence="16" type="ORF">L210DRAFT_3646654</name>
</gene>
<evidence type="ECO:0000256" key="6">
    <source>
        <dbReference type="ARBA" id="ARBA00022832"/>
    </source>
</evidence>
<evidence type="ECO:0000259" key="14">
    <source>
        <dbReference type="Pfam" id="PF14749"/>
    </source>
</evidence>
<dbReference type="Pfam" id="PF01756">
    <property type="entry name" value="ACOX"/>
    <property type="match status" value="1"/>
</dbReference>
<evidence type="ECO:0000256" key="10">
    <source>
        <dbReference type="PIRNR" id="PIRNR000168"/>
    </source>
</evidence>
<keyword evidence="7" id="KW-0560">Oxidoreductase</keyword>
<dbReference type="Gene3D" id="1.10.540.10">
    <property type="entry name" value="Acyl-CoA dehydrogenase/oxidase, N-terminal domain"/>
    <property type="match status" value="1"/>
</dbReference>
<comment type="cofactor">
    <cofactor evidence="1">
        <name>FAD</name>
        <dbReference type="ChEBI" id="CHEBI:57692"/>
    </cofactor>
</comment>
<dbReference type="InterPro" id="IPR029320">
    <property type="entry name" value="Acyl-CoA_ox_N"/>
</dbReference>
<name>A0AAD4BRI2_BOLED</name>
<dbReference type="GO" id="GO:0003997">
    <property type="term" value="F:acyl-CoA oxidase activity"/>
    <property type="evidence" value="ECO:0007669"/>
    <property type="project" value="InterPro"/>
</dbReference>
<sequence>MAPDLNAQTAKDMQQARDKVSFDLQTIRDHLFADRRNWESFEQIERILRKEPVFDKSSRDFIGRIEAYKRALAITKRLTELQRLHQWTSEQAAQAGRILSEALPITLHDLAFEPVLLGQGSTDLVDQYWELVANKGIQGCYLQTELGHGTNVARLETTATYLPETEEFELHSPTLTSTKWWIGALGKTATHGIVQAKLILPRGKDVGPHLFLVQLRSLEDHSLCPGITAGDVGPKAGGGSAALDNGFARFDHVRIPRKNMLSKFATVTQDGRYIQPQNPKHSFGGMMYIRASMVTTAGWTLARGITIAIRYATVRRQGEPDDRGLERQVIQYPSTYYRLLPILSYSYVFIALGHQTTKSFTALTERIGQGDLGYLAEIHAMLCGLKVLVSTETINGLETARRALGGHGYSMFAGIGRIYADYLPAATYEGDNFVLDGQVVRAALKSYNLLVSTPDRPLGLHSSYLRLLRTGTLNRPVISAMMWQEHAAIIYLLEWRAALSVKSAAQNSDHPDAGINHRLSKAVTEAFVATQVGAMVSDLNQLSPNEASALKDLYLLYLLTTAEAALVDLLAFGLLQRVPDQTHPTRDLRAAINVVCLRLLPNAVGFTDAFSFPDWSLDSALGVSNGRVYEELWKRAQLEPLNQTDTTPGYEESLKPMLAEGRRIASLTKSRL</sequence>
<dbReference type="PANTHER" id="PTHR10909:SF250">
    <property type="entry name" value="PEROXISOMAL ACYL-COENZYME A OXIDASE 1"/>
    <property type="match status" value="1"/>
</dbReference>
<evidence type="ECO:0000256" key="8">
    <source>
        <dbReference type="ARBA" id="ARBA00023098"/>
    </source>
</evidence>
<dbReference type="Proteomes" id="UP001194468">
    <property type="component" value="Unassembled WGS sequence"/>
</dbReference>
<dbReference type="InterPro" id="IPR009100">
    <property type="entry name" value="AcylCoA_DH/oxidase_NM_dom_sf"/>
</dbReference>
<dbReference type="EMBL" id="WHUW01000016">
    <property type="protein sequence ID" value="KAF8438360.1"/>
    <property type="molecule type" value="Genomic_DNA"/>
</dbReference>
<dbReference type="InterPro" id="IPR037069">
    <property type="entry name" value="AcylCoA_DH/ox_N_sf"/>
</dbReference>
<dbReference type="Pfam" id="PF14749">
    <property type="entry name" value="Acyl-CoA_ox_N"/>
    <property type="match status" value="1"/>
</dbReference>
<dbReference type="InterPro" id="IPR055060">
    <property type="entry name" value="ACOX_C_alpha1"/>
</dbReference>
<dbReference type="GO" id="GO:0005504">
    <property type="term" value="F:fatty acid binding"/>
    <property type="evidence" value="ECO:0007669"/>
    <property type="project" value="TreeGrafter"/>
</dbReference>
<keyword evidence="8" id="KW-0443">Lipid metabolism</keyword>
<proteinExistence type="inferred from homology"/>
<feature type="binding site" evidence="12">
    <location>
        <position position="144"/>
    </location>
    <ligand>
        <name>FAD</name>
        <dbReference type="ChEBI" id="CHEBI:57692"/>
    </ligand>
</feature>
<evidence type="ECO:0000256" key="4">
    <source>
        <dbReference type="ARBA" id="ARBA00022630"/>
    </source>
</evidence>
<keyword evidence="5 10" id="KW-0274">FAD</keyword>
<dbReference type="InterPro" id="IPR002655">
    <property type="entry name" value="Acyl-CoA_oxidase_C"/>
</dbReference>
<evidence type="ECO:0000259" key="13">
    <source>
        <dbReference type="Pfam" id="PF01756"/>
    </source>
</evidence>
<evidence type="ECO:0000259" key="15">
    <source>
        <dbReference type="Pfam" id="PF22924"/>
    </source>
</evidence>
<keyword evidence="4 10" id="KW-0285">Flavoprotein</keyword>
<evidence type="ECO:0000313" key="16">
    <source>
        <dbReference type="EMBL" id="KAF8438360.1"/>
    </source>
</evidence>
<evidence type="ECO:0000313" key="17">
    <source>
        <dbReference type="Proteomes" id="UP001194468"/>
    </source>
</evidence>
<dbReference type="GO" id="GO:0033540">
    <property type="term" value="P:fatty acid beta-oxidation using acyl-CoA oxidase"/>
    <property type="evidence" value="ECO:0007669"/>
    <property type="project" value="TreeGrafter"/>
</dbReference>
<reference evidence="16" key="1">
    <citation type="submission" date="2019-10" db="EMBL/GenBank/DDBJ databases">
        <authorList>
            <consortium name="DOE Joint Genome Institute"/>
            <person name="Kuo A."/>
            <person name="Miyauchi S."/>
            <person name="Kiss E."/>
            <person name="Drula E."/>
            <person name="Kohler A."/>
            <person name="Sanchez-Garcia M."/>
            <person name="Andreopoulos B."/>
            <person name="Barry K.W."/>
            <person name="Bonito G."/>
            <person name="Buee M."/>
            <person name="Carver A."/>
            <person name="Chen C."/>
            <person name="Cichocki N."/>
            <person name="Clum A."/>
            <person name="Culley D."/>
            <person name="Crous P.W."/>
            <person name="Fauchery L."/>
            <person name="Girlanda M."/>
            <person name="Hayes R."/>
            <person name="Keri Z."/>
            <person name="LaButti K."/>
            <person name="Lipzen A."/>
            <person name="Lombard V."/>
            <person name="Magnuson J."/>
            <person name="Maillard F."/>
            <person name="Morin E."/>
            <person name="Murat C."/>
            <person name="Nolan M."/>
            <person name="Ohm R."/>
            <person name="Pangilinan J."/>
            <person name="Pereira M."/>
            <person name="Perotto S."/>
            <person name="Peter M."/>
            <person name="Riley R."/>
            <person name="Sitrit Y."/>
            <person name="Stielow B."/>
            <person name="Szollosi G."/>
            <person name="Zifcakova L."/>
            <person name="Stursova M."/>
            <person name="Spatafora J.W."/>
            <person name="Tedersoo L."/>
            <person name="Vaario L.-M."/>
            <person name="Yamada A."/>
            <person name="Yan M."/>
            <person name="Wang P."/>
            <person name="Xu J."/>
            <person name="Bruns T."/>
            <person name="Baldrian P."/>
            <person name="Vilgalys R."/>
            <person name="Henrissat B."/>
            <person name="Grigoriev I.V."/>
            <person name="Hibbett D."/>
            <person name="Nagy L.G."/>
            <person name="Martin F.M."/>
        </authorList>
    </citation>
    <scope>NUCLEOTIDE SEQUENCE</scope>
    <source>
        <strain evidence="16">BED1</strain>
    </source>
</reference>
<feature type="active site" description="Proton acceptor" evidence="11">
    <location>
        <position position="429"/>
    </location>
</feature>
<feature type="domain" description="Acyl-CoA oxidase C-terminal" evidence="13">
    <location>
        <begin position="493"/>
        <end position="658"/>
    </location>
</feature>
<evidence type="ECO:0000256" key="3">
    <source>
        <dbReference type="ARBA" id="ARBA00006288"/>
    </source>
</evidence>
<accession>A0AAD4BRI2</accession>
<evidence type="ECO:0000256" key="9">
    <source>
        <dbReference type="ARBA" id="ARBA00023140"/>
    </source>
</evidence>
<dbReference type="GO" id="GO:0005777">
    <property type="term" value="C:peroxisome"/>
    <property type="evidence" value="ECO:0007669"/>
    <property type="project" value="UniProtKB-SubCell"/>
</dbReference>
<feature type="domain" description="Acyl-CoA oxidase C-alpha1" evidence="15">
    <location>
        <begin position="283"/>
        <end position="443"/>
    </location>
</feature>
<dbReference type="InterPro" id="IPR036250">
    <property type="entry name" value="AcylCo_DH-like_C"/>
</dbReference>
<dbReference type="GO" id="GO:0071949">
    <property type="term" value="F:FAD binding"/>
    <property type="evidence" value="ECO:0007669"/>
    <property type="project" value="InterPro"/>
</dbReference>
<keyword evidence="17" id="KW-1185">Reference proteome</keyword>
<comment type="similarity">
    <text evidence="3 10">Belongs to the acyl-CoA oxidase family.</text>
</comment>
<dbReference type="Gene3D" id="2.40.110.10">
    <property type="entry name" value="Butyryl-CoA Dehydrogenase, subunit A, domain 2"/>
    <property type="match status" value="1"/>
</dbReference>
<evidence type="ECO:0000256" key="7">
    <source>
        <dbReference type="ARBA" id="ARBA00023002"/>
    </source>
</evidence>
<keyword evidence="9" id="KW-0576">Peroxisome</keyword>
<dbReference type="PANTHER" id="PTHR10909">
    <property type="entry name" value="ELECTRON TRANSPORT OXIDOREDUCTASE"/>
    <property type="match status" value="1"/>
</dbReference>
<dbReference type="FunFam" id="2.40.110.10:FF:000003">
    <property type="entry name" value="Acyl-coenzyme A oxidase"/>
    <property type="match status" value="1"/>
</dbReference>
<protein>
    <recommendedName>
        <fullName evidence="10">Acyl-coenzyme A oxidase</fullName>
    </recommendedName>
</protein>
<comment type="subcellular location">
    <subcellularLocation>
        <location evidence="2">Peroxisome</location>
    </subcellularLocation>
</comment>
<dbReference type="GO" id="GO:0055088">
    <property type="term" value="P:lipid homeostasis"/>
    <property type="evidence" value="ECO:0007669"/>
    <property type="project" value="TreeGrafter"/>
</dbReference>
<organism evidence="16 17">
    <name type="scientific">Boletus edulis BED1</name>
    <dbReference type="NCBI Taxonomy" id="1328754"/>
    <lineage>
        <taxon>Eukaryota</taxon>
        <taxon>Fungi</taxon>
        <taxon>Dikarya</taxon>
        <taxon>Basidiomycota</taxon>
        <taxon>Agaricomycotina</taxon>
        <taxon>Agaricomycetes</taxon>
        <taxon>Agaricomycetidae</taxon>
        <taxon>Boletales</taxon>
        <taxon>Boletineae</taxon>
        <taxon>Boletaceae</taxon>
        <taxon>Boletoideae</taxon>
        <taxon>Boletus</taxon>
    </lineage>
</organism>
<dbReference type="InterPro" id="IPR046373">
    <property type="entry name" value="Acyl-CoA_Oxase/DH_mid-dom_sf"/>
</dbReference>
<dbReference type="Pfam" id="PF22924">
    <property type="entry name" value="ACOX_C_alpha1"/>
    <property type="match status" value="1"/>
</dbReference>
<dbReference type="SUPFAM" id="SSF56645">
    <property type="entry name" value="Acyl-CoA dehydrogenase NM domain-like"/>
    <property type="match status" value="1"/>
</dbReference>
<feature type="binding site" evidence="12">
    <location>
        <position position="183"/>
    </location>
    <ligand>
        <name>FAD</name>
        <dbReference type="ChEBI" id="CHEBI:57692"/>
    </ligand>
</feature>
<comment type="caution">
    <text evidence="16">The sequence shown here is derived from an EMBL/GenBank/DDBJ whole genome shotgun (WGS) entry which is preliminary data.</text>
</comment>
<dbReference type="AlphaFoldDB" id="A0AAD4BRI2"/>
<evidence type="ECO:0000256" key="2">
    <source>
        <dbReference type="ARBA" id="ARBA00004275"/>
    </source>
</evidence>
<evidence type="ECO:0000256" key="5">
    <source>
        <dbReference type="ARBA" id="ARBA00022827"/>
    </source>
</evidence>
<keyword evidence="6" id="KW-0276">Fatty acid metabolism</keyword>
<evidence type="ECO:0000256" key="11">
    <source>
        <dbReference type="PIRSR" id="PIRSR000168-1"/>
    </source>
</evidence>
<evidence type="ECO:0000256" key="1">
    <source>
        <dbReference type="ARBA" id="ARBA00001974"/>
    </source>
</evidence>
<dbReference type="PIRSF" id="PIRSF000168">
    <property type="entry name" value="Acyl-CoA_oxidase"/>
    <property type="match status" value="1"/>
</dbReference>